<dbReference type="AlphaFoldDB" id="A0A1D1UVG0"/>
<name>A0A1D1UVG0_RAMVA</name>
<dbReference type="PANTHER" id="PTHR24064">
    <property type="entry name" value="SOLUTE CARRIER FAMILY 22 MEMBER"/>
    <property type="match status" value="1"/>
</dbReference>
<sequence length="583" mass="64726">MASSDASPSIGDLHGKDFDRFLSSVNSFGKYHKLVLAFVFLPAVLPGSFHGFNQVFLAAKPQNFWCRLQNTSSMPEVVLTGAIANLSTATTEDQKHCTMPDTAANAPSLWSNGSQMLRPEGTNSSSVPCQYGWEYDRAFYNNSIVTEWNLVCEKSYYPTIALIVLLMGATCGTPLFGLIGDRWGRKRAYVICMCIAQTAGIATAFSPDFIIFCVCRFFVGATYPSAWSLPFTLSMEMISAKQRATFGTAASIAYCLGSLVVVAIAYLVQDWRQFALATSIPLCYVFLSWYFMPESARWLLSRHRVDEVEAFFSKVAKCNKTEFNTDLLKGILRDNTSRDISEKENYSYWDLFQTPNMRKKSLLLCAVNCANLTVYLGLSYYSPSLGSNPWISYTLAALMEVPAYVLVYLTADRVGRRLPTVVFLLVGGFVLLGTCIVPTSNSTTLLVLGLIGKLCISTSFTFGEIYEQELFPTVVRSQGSAFTQYVSNACACVFPVIMYLGENYVAYPVIIFGILSVAAGCSALFLPETLDTDLPQTLEDGEKFGENMPWRDVFRFLPRRPRDTASETVMETRPKGTIVRTNL</sequence>
<dbReference type="Gene3D" id="1.20.1250.20">
    <property type="entry name" value="MFS general substrate transporter like domains"/>
    <property type="match status" value="1"/>
</dbReference>
<feature type="transmembrane region" description="Helical" evidence="5">
    <location>
        <begin position="274"/>
        <end position="292"/>
    </location>
</feature>
<dbReference type="Pfam" id="PF00083">
    <property type="entry name" value="Sugar_tr"/>
    <property type="match status" value="1"/>
</dbReference>
<evidence type="ECO:0000256" key="3">
    <source>
        <dbReference type="ARBA" id="ARBA00022989"/>
    </source>
</evidence>
<dbReference type="STRING" id="947166.A0A1D1UVG0"/>
<evidence type="ECO:0000259" key="6">
    <source>
        <dbReference type="PROSITE" id="PS50850"/>
    </source>
</evidence>
<dbReference type="InterPro" id="IPR005828">
    <property type="entry name" value="MFS_sugar_transport-like"/>
</dbReference>
<dbReference type="GO" id="GO:0022857">
    <property type="term" value="F:transmembrane transporter activity"/>
    <property type="evidence" value="ECO:0007669"/>
    <property type="project" value="InterPro"/>
</dbReference>
<evidence type="ECO:0000313" key="8">
    <source>
        <dbReference type="Proteomes" id="UP000186922"/>
    </source>
</evidence>
<dbReference type="GO" id="GO:0016020">
    <property type="term" value="C:membrane"/>
    <property type="evidence" value="ECO:0007669"/>
    <property type="project" value="UniProtKB-SubCell"/>
</dbReference>
<dbReference type="OrthoDB" id="2544694at2759"/>
<evidence type="ECO:0000256" key="5">
    <source>
        <dbReference type="SAM" id="Phobius"/>
    </source>
</evidence>
<accession>A0A1D1UVG0</accession>
<dbReference type="PROSITE" id="PS50850">
    <property type="entry name" value="MFS"/>
    <property type="match status" value="1"/>
</dbReference>
<feature type="transmembrane region" description="Helical" evidence="5">
    <location>
        <begin position="156"/>
        <end position="180"/>
    </location>
</feature>
<keyword evidence="4 5" id="KW-0472">Membrane</keyword>
<dbReference type="InterPro" id="IPR020846">
    <property type="entry name" value="MFS_dom"/>
</dbReference>
<keyword evidence="8" id="KW-1185">Reference proteome</keyword>
<feature type="transmembrane region" description="Helical" evidence="5">
    <location>
        <begin position="245"/>
        <end position="268"/>
    </location>
</feature>
<dbReference type="CDD" id="cd17317">
    <property type="entry name" value="MFS_SLC22"/>
    <property type="match status" value="1"/>
</dbReference>
<dbReference type="InterPro" id="IPR036259">
    <property type="entry name" value="MFS_trans_sf"/>
</dbReference>
<keyword evidence="2 5" id="KW-0812">Transmembrane</keyword>
<organism evidence="7 8">
    <name type="scientific">Ramazzottius varieornatus</name>
    <name type="common">Water bear</name>
    <name type="synonym">Tardigrade</name>
    <dbReference type="NCBI Taxonomy" id="947166"/>
    <lineage>
        <taxon>Eukaryota</taxon>
        <taxon>Metazoa</taxon>
        <taxon>Ecdysozoa</taxon>
        <taxon>Tardigrada</taxon>
        <taxon>Eutardigrada</taxon>
        <taxon>Parachela</taxon>
        <taxon>Hypsibioidea</taxon>
        <taxon>Ramazzottiidae</taxon>
        <taxon>Ramazzottius</taxon>
    </lineage>
</organism>
<comment type="subcellular location">
    <subcellularLocation>
        <location evidence="1">Membrane</location>
        <topology evidence="1">Multi-pass membrane protein</topology>
    </subcellularLocation>
</comment>
<dbReference type="Proteomes" id="UP000186922">
    <property type="component" value="Unassembled WGS sequence"/>
</dbReference>
<protein>
    <recommendedName>
        <fullName evidence="6">Major facilitator superfamily (MFS) profile domain-containing protein</fullName>
    </recommendedName>
</protein>
<evidence type="ECO:0000256" key="2">
    <source>
        <dbReference type="ARBA" id="ARBA00022692"/>
    </source>
</evidence>
<feature type="domain" description="Major facilitator superfamily (MFS) profile" evidence="6">
    <location>
        <begin position="73"/>
        <end position="531"/>
    </location>
</feature>
<evidence type="ECO:0000256" key="1">
    <source>
        <dbReference type="ARBA" id="ARBA00004141"/>
    </source>
</evidence>
<evidence type="ECO:0000256" key="4">
    <source>
        <dbReference type="ARBA" id="ARBA00023136"/>
    </source>
</evidence>
<feature type="transmembrane region" description="Helical" evidence="5">
    <location>
        <begin position="361"/>
        <end position="378"/>
    </location>
</feature>
<feature type="transmembrane region" description="Helical" evidence="5">
    <location>
        <begin position="209"/>
        <end position="233"/>
    </location>
</feature>
<reference evidence="7 8" key="1">
    <citation type="journal article" date="2016" name="Nat. Commun.">
        <title>Extremotolerant tardigrade genome and improved radiotolerance of human cultured cells by tardigrade-unique protein.</title>
        <authorList>
            <person name="Hashimoto T."/>
            <person name="Horikawa D.D."/>
            <person name="Saito Y."/>
            <person name="Kuwahara H."/>
            <person name="Kozuka-Hata H."/>
            <person name="Shin-I T."/>
            <person name="Minakuchi Y."/>
            <person name="Ohishi K."/>
            <person name="Motoyama A."/>
            <person name="Aizu T."/>
            <person name="Enomoto A."/>
            <person name="Kondo K."/>
            <person name="Tanaka S."/>
            <person name="Hara Y."/>
            <person name="Koshikawa S."/>
            <person name="Sagara H."/>
            <person name="Miura T."/>
            <person name="Yokobori S."/>
            <person name="Miyagawa K."/>
            <person name="Suzuki Y."/>
            <person name="Kubo T."/>
            <person name="Oyama M."/>
            <person name="Kohara Y."/>
            <person name="Fujiyama A."/>
            <person name="Arakawa K."/>
            <person name="Katayama T."/>
            <person name="Toyoda A."/>
            <person name="Kunieda T."/>
        </authorList>
    </citation>
    <scope>NUCLEOTIDE SEQUENCE [LARGE SCALE GENOMIC DNA]</scope>
    <source>
        <strain evidence="7 8">YOKOZUNA-1</strain>
    </source>
</reference>
<gene>
    <name evidence="7" type="primary">RvY_05380-1</name>
    <name evidence="7" type="synonym">RvY_05380.1</name>
    <name evidence="7" type="ORF">RvY_05380</name>
</gene>
<evidence type="ECO:0000313" key="7">
    <source>
        <dbReference type="EMBL" id="GAU93441.1"/>
    </source>
</evidence>
<feature type="transmembrane region" description="Helical" evidence="5">
    <location>
        <begin position="421"/>
        <end position="439"/>
    </location>
</feature>
<dbReference type="EMBL" id="BDGG01000002">
    <property type="protein sequence ID" value="GAU93441.1"/>
    <property type="molecule type" value="Genomic_DNA"/>
</dbReference>
<feature type="transmembrane region" description="Helical" evidence="5">
    <location>
        <begin position="390"/>
        <end position="409"/>
    </location>
</feature>
<proteinExistence type="predicted"/>
<feature type="transmembrane region" description="Helical" evidence="5">
    <location>
        <begin position="506"/>
        <end position="526"/>
    </location>
</feature>
<keyword evidence="3 5" id="KW-1133">Transmembrane helix</keyword>
<feature type="transmembrane region" description="Helical" evidence="5">
    <location>
        <begin position="34"/>
        <end position="52"/>
    </location>
</feature>
<dbReference type="SUPFAM" id="SSF103473">
    <property type="entry name" value="MFS general substrate transporter"/>
    <property type="match status" value="1"/>
</dbReference>
<comment type="caution">
    <text evidence="7">The sequence shown here is derived from an EMBL/GenBank/DDBJ whole genome shotgun (WGS) entry which is preliminary data.</text>
</comment>
<feature type="transmembrane region" description="Helical" evidence="5">
    <location>
        <begin position="187"/>
        <end position="203"/>
    </location>
</feature>